<evidence type="ECO:0000313" key="1">
    <source>
        <dbReference type="EMBL" id="MDQ1096393.1"/>
    </source>
</evidence>
<sequence length="237" mass="28062">MPHIEHSDYYSHILNMHVPVEITGHYGYPVIMFPTSQGSYTQNNDFHLNGSVNWLIEQGKIKLYNIQTIDSSSFYDNNIPPQDRIRNYERYIQFLIQEFVPYIQKLHQTHRIAVAGASFGGYHAANFAFRFPDLVSHLICLSGAFSIRNFMDGYSDDLVYFNCPNEFVKNDAAWKYKHMHIVLSTSDQDICRDKNIEMAEILRSKGIDFWYDERKWISHDWPLWRMVFPMFMGRFFS</sequence>
<dbReference type="InterPro" id="IPR000801">
    <property type="entry name" value="Esterase-like"/>
</dbReference>
<dbReference type="PANTHER" id="PTHR48098:SF3">
    <property type="entry name" value="IRON(III) ENTEROBACTIN ESTERASE"/>
    <property type="match status" value="1"/>
</dbReference>
<dbReference type="InterPro" id="IPR029058">
    <property type="entry name" value="AB_hydrolase_fold"/>
</dbReference>
<gene>
    <name evidence="1" type="ORF">QE404_001540</name>
</gene>
<dbReference type="Proteomes" id="UP001225072">
    <property type="component" value="Unassembled WGS sequence"/>
</dbReference>
<dbReference type="InterPro" id="IPR050583">
    <property type="entry name" value="Mycobacterial_A85_antigen"/>
</dbReference>
<comment type="caution">
    <text evidence="1">The sequence shown here is derived from an EMBL/GenBank/DDBJ whole genome shotgun (WGS) entry which is preliminary data.</text>
</comment>
<dbReference type="EMBL" id="JAUTAL010000001">
    <property type="protein sequence ID" value="MDQ1096393.1"/>
    <property type="molecule type" value="Genomic_DNA"/>
</dbReference>
<reference evidence="1 2" key="1">
    <citation type="submission" date="2023-07" db="EMBL/GenBank/DDBJ databases">
        <title>Functional and genomic diversity of the sorghum phyllosphere microbiome.</title>
        <authorList>
            <person name="Shade A."/>
        </authorList>
    </citation>
    <scope>NUCLEOTIDE SEQUENCE [LARGE SCALE GENOMIC DNA]</scope>
    <source>
        <strain evidence="1 2">SORGH_AS_1064</strain>
    </source>
</reference>
<proteinExistence type="predicted"/>
<dbReference type="SUPFAM" id="SSF53474">
    <property type="entry name" value="alpha/beta-Hydrolases"/>
    <property type="match status" value="1"/>
</dbReference>
<accession>A0ABU0TJK5</accession>
<name>A0ABU0TJK5_9FLAO</name>
<dbReference type="RefSeq" id="WP_307448711.1">
    <property type="nucleotide sequence ID" value="NZ_JAUTAL010000001.1"/>
</dbReference>
<evidence type="ECO:0000313" key="2">
    <source>
        <dbReference type="Proteomes" id="UP001225072"/>
    </source>
</evidence>
<organism evidence="1 2">
    <name type="scientific">Chryseobacterium camelliae</name>
    <dbReference type="NCBI Taxonomy" id="1265445"/>
    <lineage>
        <taxon>Bacteria</taxon>
        <taxon>Pseudomonadati</taxon>
        <taxon>Bacteroidota</taxon>
        <taxon>Flavobacteriia</taxon>
        <taxon>Flavobacteriales</taxon>
        <taxon>Weeksellaceae</taxon>
        <taxon>Chryseobacterium group</taxon>
        <taxon>Chryseobacterium</taxon>
    </lineage>
</organism>
<keyword evidence="2" id="KW-1185">Reference proteome</keyword>
<protein>
    <submittedName>
        <fullName evidence="1">Esterase/lipase superfamily enzyme</fullName>
    </submittedName>
</protein>
<dbReference type="Gene3D" id="3.40.50.1820">
    <property type="entry name" value="alpha/beta hydrolase"/>
    <property type="match status" value="1"/>
</dbReference>
<dbReference type="Pfam" id="PF00756">
    <property type="entry name" value="Esterase"/>
    <property type="match status" value="1"/>
</dbReference>
<dbReference type="PANTHER" id="PTHR48098">
    <property type="entry name" value="ENTEROCHELIN ESTERASE-RELATED"/>
    <property type="match status" value="1"/>
</dbReference>